<dbReference type="Proteomes" id="UP000555836">
    <property type="component" value="Unassembled WGS sequence"/>
</dbReference>
<organism evidence="1 2">
    <name type="scientific">Vibrio parahaemolyticus</name>
    <dbReference type="NCBI Taxonomy" id="670"/>
    <lineage>
        <taxon>Bacteria</taxon>
        <taxon>Pseudomonadati</taxon>
        <taxon>Pseudomonadota</taxon>
        <taxon>Gammaproteobacteria</taxon>
        <taxon>Vibrionales</taxon>
        <taxon>Vibrionaceae</taxon>
        <taxon>Vibrio</taxon>
    </lineage>
</organism>
<accession>A0A7Y0S0M2</accession>
<proteinExistence type="predicted"/>
<dbReference type="SUPFAM" id="SSF51735">
    <property type="entry name" value="NAD(P)-binding Rossmann-fold domains"/>
    <property type="match status" value="1"/>
</dbReference>
<comment type="caution">
    <text evidence="1">The sequence shown here is derived from an EMBL/GenBank/DDBJ whole genome shotgun (WGS) entry which is preliminary data.</text>
</comment>
<dbReference type="AlphaFoldDB" id="A0A7Y0S0M2"/>
<feature type="non-terminal residue" evidence="1">
    <location>
        <position position="91"/>
    </location>
</feature>
<dbReference type="PANTHER" id="PTHR45458:SF1">
    <property type="entry name" value="SHORT CHAIN DEHYDROGENASE"/>
    <property type="match status" value="1"/>
</dbReference>
<gene>
    <name evidence="1" type="ORF">HKB21_00290</name>
</gene>
<evidence type="ECO:0000313" key="1">
    <source>
        <dbReference type="EMBL" id="NMU24058.1"/>
    </source>
</evidence>
<dbReference type="EMBL" id="JABCLD010000070">
    <property type="protein sequence ID" value="NMU24058.1"/>
    <property type="molecule type" value="Genomic_DNA"/>
</dbReference>
<feature type="non-terminal residue" evidence="1">
    <location>
        <position position="1"/>
    </location>
</feature>
<dbReference type="PANTHER" id="PTHR45458">
    <property type="entry name" value="SHORT-CHAIN DEHYDROGENASE/REDUCTASE SDR"/>
    <property type="match status" value="1"/>
</dbReference>
<dbReference type="GO" id="GO:0016616">
    <property type="term" value="F:oxidoreductase activity, acting on the CH-OH group of donors, NAD or NADP as acceptor"/>
    <property type="evidence" value="ECO:0007669"/>
    <property type="project" value="TreeGrafter"/>
</dbReference>
<evidence type="ECO:0000313" key="2">
    <source>
        <dbReference type="Proteomes" id="UP000555836"/>
    </source>
</evidence>
<protein>
    <submittedName>
        <fullName evidence="1">SDR family NAD(P)-dependent oxidoreductase</fullName>
    </submittedName>
</protein>
<dbReference type="Gene3D" id="3.40.50.720">
    <property type="entry name" value="NAD(P)-binding Rossmann-like Domain"/>
    <property type="match status" value="1"/>
</dbReference>
<dbReference type="Pfam" id="PF00106">
    <property type="entry name" value="adh_short"/>
    <property type="match status" value="1"/>
</dbReference>
<reference evidence="1 2" key="1">
    <citation type="submission" date="2020-04" db="EMBL/GenBank/DDBJ databases">
        <title>Whole-genome sequencing of Vibrio spp. from China reveals different genetic environments of blaCTX-M-14 among diverse lineages.</title>
        <authorList>
            <person name="Zheng Z."/>
            <person name="Ye L."/>
            <person name="Chen S."/>
        </authorList>
    </citation>
    <scope>NUCLEOTIDE SEQUENCE [LARGE SCALE GENOMIC DNA]</scope>
    <source>
        <strain evidence="1 2">Vb0574</strain>
    </source>
</reference>
<dbReference type="InterPro" id="IPR002347">
    <property type="entry name" value="SDR_fam"/>
</dbReference>
<sequence>QKKWLEVLNINTVAPALLIQALQDNVAKSQHKTIVGISTRVASLSDNSSGNMYSYRASKAALNQVLVSAARNLESRGVKTVAVHPGWVKTD</sequence>
<name>A0A7Y0S0M2_VIBPH</name>
<dbReference type="InterPro" id="IPR036291">
    <property type="entry name" value="NAD(P)-bd_dom_sf"/>
</dbReference>
<dbReference type="InterPro" id="IPR052184">
    <property type="entry name" value="SDR_enzymes"/>
</dbReference>